<dbReference type="EMBL" id="UGTZ01000001">
    <property type="protein sequence ID" value="SUC31047.1"/>
    <property type="molecule type" value="Genomic_DNA"/>
</dbReference>
<dbReference type="RefSeq" id="WP_109913341.1">
    <property type="nucleotide sequence ID" value="NZ_ABEXOE020000029.1"/>
</dbReference>
<gene>
    <name evidence="1" type="ORF">NCTC11801_01992</name>
</gene>
<name>A0A379FQX8_PRORE</name>
<proteinExistence type="predicted"/>
<protein>
    <recommendedName>
        <fullName evidence="3">MarR family transcriptional regulator</fullName>
    </recommendedName>
</protein>
<evidence type="ECO:0000313" key="1">
    <source>
        <dbReference type="EMBL" id="SUC31047.1"/>
    </source>
</evidence>
<reference evidence="1 2" key="1">
    <citation type="submission" date="2018-06" db="EMBL/GenBank/DDBJ databases">
        <authorList>
            <consortium name="Pathogen Informatics"/>
            <person name="Doyle S."/>
        </authorList>
    </citation>
    <scope>NUCLEOTIDE SEQUENCE [LARGE SCALE GENOMIC DNA]</scope>
    <source>
        <strain evidence="1 2">NCTC11801</strain>
    </source>
</reference>
<dbReference type="Proteomes" id="UP000254208">
    <property type="component" value="Unassembled WGS sequence"/>
</dbReference>
<accession>A0A379FQX8</accession>
<dbReference type="GeneID" id="93672921"/>
<dbReference type="AlphaFoldDB" id="A0A379FQX8"/>
<evidence type="ECO:0000313" key="2">
    <source>
        <dbReference type="Proteomes" id="UP000254208"/>
    </source>
</evidence>
<evidence type="ECO:0008006" key="3">
    <source>
        <dbReference type="Google" id="ProtNLM"/>
    </source>
</evidence>
<sequence>MISSQKRRYIEFTTHFKGRPFSRDDLFNEFNMKKHSGATTIIKSLINYGLVYQGKDGLYHVSDDCEKMLRDGKFRSHDTSASSNGIVAETALSALVQQFDALLAGVRA</sequence>
<organism evidence="1 2">
    <name type="scientific">Providencia rettgeri</name>
    <dbReference type="NCBI Taxonomy" id="587"/>
    <lineage>
        <taxon>Bacteria</taxon>
        <taxon>Pseudomonadati</taxon>
        <taxon>Pseudomonadota</taxon>
        <taxon>Gammaproteobacteria</taxon>
        <taxon>Enterobacterales</taxon>
        <taxon>Morganellaceae</taxon>
        <taxon>Providencia</taxon>
    </lineage>
</organism>